<dbReference type="PANTHER" id="PTHR43840">
    <property type="entry name" value="MITOCHONDRIAL METAL TRANSPORTER 1-RELATED"/>
    <property type="match status" value="1"/>
</dbReference>
<dbReference type="EMBL" id="OBQK01000010">
    <property type="protein sequence ID" value="SOC56937.1"/>
    <property type="molecule type" value="Genomic_DNA"/>
</dbReference>
<dbReference type="InterPro" id="IPR050291">
    <property type="entry name" value="CDF_Transporter"/>
</dbReference>
<evidence type="ECO:0000313" key="10">
    <source>
        <dbReference type="EMBL" id="SOC56937.1"/>
    </source>
</evidence>
<reference evidence="11" key="1">
    <citation type="submission" date="2017-08" db="EMBL/GenBank/DDBJ databases">
        <authorList>
            <person name="Varghese N."/>
            <person name="Submissions S."/>
        </authorList>
    </citation>
    <scope>NUCLEOTIDE SEQUENCE [LARGE SCALE GENOMIC DNA]</scope>
    <source>
        <strain evidence="11">USBA17B2</strain>
    </source>
</reference>
<evidence type="ECO:0000259" key="9">
    <source>
        <dbReference type="Pfam" id="PF01545"/>
    </source>
</evidence>
<evidence type="ECO:0000313" key="11">
    <source>
        <dbReference type="Proteomes" id="UP000219688"/>
    </source>
</evidence>
<feature type="region of interest" description="Disordered" evidence="7">
    <location>
        <begin position="1"/>
        <end position="21"/>
    </location>
</feature>
<dbReference type="Gene3D" id="1.20.1510.10">
    <property type="entry name" value="Cation efflux protein transmembrane domain"/>
    <property type="match status" value="1"/>
</dbReference>
<dbReference type="NCBIfam" id="TIGR01297">
    <property type="entry name" value="CDF"/>
    <property type="match status" value="1"/>
</dbReference>
<dbReference type="GO" id="GO:0016020">
    <property type="term" value="C:membrane"/>
    <property type="evidence" value="ECO:0007669"/>
    <property type="project" value="UniProtKB-SubCell"/>
</dbReference>
<evidence type="ECO:0000256" key="2">
    <source>
        <dbReference type="ARBA" id="ARBA00008114"/>
    </source>
</evidence>
<evidence type="ECO:0000256" key="3">
    <source>
        <dbReference type="ARBA" id="ARBA00022448"/>
    </source>
</evidence>
<gene>
    <name evidence="10" type="ORF">SAMN05421879_11015</name>
</gene>
<dbReference type="GO" id="GO:0008324">
    <property type="term" value="F:monoatomic cation transmembrane transporter activity"/>
    <property type="evidence" value="ECO:0007669"/>
    <property type="project" value="InterPro"/>
</dbReference>
<dbReference type="InterPro" id="IPR002524">
    <property type="entry name" value="Cation_efflux"/>
</dbReference>
<feature type="transmembrane region" description="Helical" evidence="8">
    <location>
        <begin position="70"/>
        <end position="87"/>
    </location>
</feature>
<dbReference type="AlphaFoldDB" id="A0A285VST9"/>
<dbReference type="InterPro" id="IPR027469">
    <property type="entry name" value="Cation_efflux_TMD_sf"/>
</dbReference>
<dbReference type="PANTHER" id="PTHR43840:SF15">
    <property type="entry name" value="MITOCHONDRIAL METAL TRANSPORTER 1-RELATED"/>
    <property type="match status" value="1"/>
</dbReference>
<comment type="similarity">
    <text evidence="2">Belongs to the cation diffusion facilitator (CDF) transporter (TC 2.A.4) family.</text>
</comment>
<evidence type="ECO:0000256" key="5">
    <source>
        <dbReference type="ARBA" id="ARBA00022989"/>
    </source>
</evidence>
<dbReference type="RefSeq" id="WP_244903841.1">
    <property type="nucleotide sequence ID" value="NZ_OBQK01000010.1"/>
</dbReference>
<dbReference type="InterPro" id="IPR058533">
    <property type="entry name" value="Cation_efflux_TM"/>
</dbReference>
<keyword evidence="4 8" id="KW-0812">Transmembrane</keyword>
<feature type="transmembrane region" description="Helical" evidence="8">
    <location>
        <begin position="39"/>
        <end position="58"/>
    </location>
</feature>
<evidence type="ECO:0000256" key="7">
    <source>
        <dbReference type="SAM" id="MobiDB-lite"/>
    </source>
</evidence>
<organism evidence="10 11">
    <name type="scientific">Ornithinimicrobium cerasi</name>
    <dbReference type="NCBI Taxonomy" id="2248773"/>
    <lineage>
        <taxon>Bacteria</taxon>
        <taxon>Bacillati</taxon>
        <taxon>Actinomycetota</taxon>
        <taxon>Actinomycetes</taxon>
        <taxon>Micrococcales</taxon>
        <taxon>Ornithinimicrobiaceae</taxon>
        <taxon>Ornithinimicrobium</taxon>
    </lineage>
</organism>
<keyword evidence="6 8" id="KW-0472">Membrane</keyword>
<protein>
    <submittedName>
        <fullName evidence="10">Cation diffusion facilitator family transporter</fullName>
    </submittedName>
</protein>
<evidence type="ECO:0000256" key="6">
    <source>
        <dbReference type="ARBA" id="ARBA00023136"/>
    </source>
</evidence>
<evidence type="ECO:0000256" key="1">
    <source>
        <dbReference type="ARBA" id="ARBA00004141"/>
    </source>
</evidence>
<proteinExistence type="inferred from homology"/>
<keyword evidence="5 8" id="KW-1133">Transmembrane helix</keyword>
<feature type="domain" description="Cation efflux protein transmembrane" evidence="9">
    <location>
        <begin position="45"/>
        <end position="241"/>
    </location>
</feature>
<evidence type="ECO:0000256" key="8">
    <source>
        <dbReference type="SAM" id="Phobius"/>
    </source>
</evidence>
<dbReference type="Pfam" id="PF01545">
    <property type="entry name" value="Cation_efflux"/>
    <property type="match status" value="1"/>
</dbReference>
<accession>A0A285VST9</accession>
<dbReference type="SUPFAM" id="SSF161111">
    <property type="entry name" value="Cation efflux protein transmembrane domain-like"/>
    <property type="match status" value="1"/>
</dbReference>
<evidence type="ECO:0000256" key="4">
    <source>
        <dbReference type="ARBA" id="ARBA00022692"/>
    </source>
</evidence>
<keyword evidence="11" id="KW-1185">Reference proteome</keyword>
<name>A0A285VST9_9MICO</name>
<dbReference type="Proteomes" id="UP000219688">
    <property type="component" value="Unassembled WGS sequence"/>
</dbReference>
<feature type="transmembrane region" description="Helical" evidence="8">
    <location>
        <begin position="99"/>
        <end position="122"/>
    </location>
</feature>
<sequence length="339" mass="36938">MTSLARAMSSGPRHGTHFGGTELPEDVQKVLRRARRLEWVSLAYLGTGVVLVGLVMGSSQAMQAAWIEDLLSLIPPMAFLVGARVAANEPDRAYPFGRHRSVAVGHLVAAVALLTMGLFLVYDSASGLIERDHPPIGTMQLLGQTVWAGWPMVAVMVYTLVGPVILGRMKLPLADQLHDKVLHADAQMNKADWMTAGGAIVGVLGIGVGLWWADAAAALFIALSILHDGWSNVQHAVTGLMDKTARTVDDAEEHPLVGRVEAYLDSRPWIRDHHTRVRDMGHVFHVEVRLVPRDGRADLARLTQVGDDLRAMDWKIDDVTVAPVHRVHEGETRTGEGGR</sequence>
<feature type="transmembrane region" description="Helical" evidence="8">
    <location>
        <begin position="193"/>
        <end position="213"/>
    </location>
</feature>
<feature type="transmembrane region" description="Helical" evidence="8">
    <location>
        <begin position="147"/>
        <end position="166"/>
    </location>
</feature>
<keyword evidence="3" id="KW-0813">Transport</keyword>
<comment type="subcellular location">
    <subcellularLocation>
        <location evidence="1">Membrane</location>
        <topology evidence="1">Multi-pass membrane protein</topology>
    </subcellularLocation>
</comment>